<organism evidence="3">
    <name type="scientific">Pseudo-nitzschia australis</name>
    <dbReference type="NCBI Taxonomy" id="44445"/>
    <lineage>
        <taxon>Eukaryota</taxon>
        <taxon>Sar</taxon>
        <taxon>Stramenopiles</taxon>
        <taxon>Ochrophyta</taxon>
        <taxon>Bacillariophyta</taxon>
        <taxon>Bacillariophyceae</taxon>
        <taxon>Bacillariophycidae</taxon>
        <taxon>Bacillariales</taxon>
        <taxon>Bacillariaceae</taxon>
        <taxon>Pseudo-nitzschia</taxon>
    </lineage>
</organism>
<dbReference type="PANTHER" id="PTHR48053:SF71">
    <property type="entry name" value="LEUCINE RICH REPEAT FAMILY PROTEIN, EXPRESSED"/>
    <property type="match status" value="1"/>
</dbReference>
<evidence type="ECO:0000256" key="1">
    <source>
        <dbReference type="ARBA" id="ARBA00004167"/>
    </source>
</evidence>
<dbReference type="Gene3D" id="3.80.10.10">
    <property type="entry name" value="Ribonuclease Inhibitor"/>
    <property type="match status" value="1"/>
</dbReference>
<protein>
    <recommendedName>
        <fullName evidence="4">L domain-like protein</fullName>
    </recommendedName>
</protein>
<accession>A0A7S4APL9</accession>
<dbReference type="PANTHER" id="PTHR48053">
    <property type="entry name" value="LEUCINE RICH REPEAT FAMILY PROTEIN, EXPRESSED"/>
    <property type="match status" value="1"/>
</dbReference>
<dbReference type="EMBL" id="HBIX01022278">
    <property type="protein sequence ID" value="CAE0722830.1"/>
    <property type="molecule type" value="Transcribed_RNA"/>
</dbReference>
<proteinExistence type="predicted"/>
<evidence type="ECO:0000256" key="2">
    <source>
        <dbReference type="ARBA" id="ARBA00022729"/>
    </source>
</evidence>
<dbReference type="Pfam" id="PF00560">
    <property type="entry name" value="LRR_1"/>
    <property type="match status" value="3"/>
</dbReference>
<dbReference type="SUPFAM" id="SSF52058">
    <property type="entry name" value="L domain-like"/>
    <property type="match status" value="1"/>
</dbReference>
<evidence type="ECO:0000313" key="3">
    <source>
        <dbReference type="EMBL" id="CAE0722830.1"/>
    </source>
</evidence>
<dbReference type="InterPro" id="IPR001611">
    <property type="entry name" value="Leu-rich_rpt"/>
</dbReference>
<sequence>MDHPVLVPTAFMRFHKNQFKGTIPPEFGGMHLNELWLHGNSELTGTIPTELGKLSNFCTDLRLSQTSLEGTIPEEIYDLSQMWRLDLHESGFIGTISSNVTKLEGLHTLRLSNNHFTGTVPSEWSSMINLRTVWLNGNKLTGSIPPSLCNLKDEHMLEFLKADCLPDPSSGLPLITCECCDVCCSAETGECGY</sequence>
<keyword evidence="2" id="KW-0732">Signal</keyword>
<gene>
    <name evidence="3" type="ORF">PAUS00366_LOCUS15586</name>
</gene>
<name>A0A7S4APL9_9STRA</name>
<dbReference type="InterPro" id="IPR032675">
    <property type="entry name" value="LRR_dom_sf"/>
</dbReference>
<dbReference type="GO" id="GO:0016020">
    <property type="term" value="C:membrane"/>
    <property type="evidence" value="ECO:0007669"/>
    <property type="project" value="UniProtKB-SubCell"/>
</dbReference>
<reference evidence="3" key="1">
    <citation type="submission" date="2021-01" db="EMBL/GenBank/DDBJ databases">
        <authorList>
            <person name="Corre E."/>
            <person name="Pelletier E."/>
            <person name="Niang G."/>
            <person name="Scheremetjew M."/>
            <person name="Finn R."/>
            <person name="Kale V."/>
            <person name="Holt S."/>
            <person name="Cochrane G."/>
            <person name="Meng A."/>
            <person name="Brown T."/>
            <person name="Cohen L."/>
        </authorList>
    </citation>
    <scope>NUCLEOTIDE SEQUENCE</scope>
    <source>
        <strain evidence="3">10249 10 AB</strain>
    </source>
</reference>
<evidence type="ECO:0008006" key="4">
    <source>
        <dbReference type="Google" id="ProtNLM"/>
    </source>
</evidence>
<dbReference type="InterPro" id="IPR051716">
    <property type="entry name" value="Plant_RL_S/T_kinase"/>
</dbReference>
<comment type="subcellular location">
    <subcellularLocation>
        <location evidence="1">Membrane</location>
        <topology evidence="1">Single-pass membrane protein</topology>
    </subcellularLocation>
</comment>
<dbReference type="AlphaFoldDB" id="A0A7S4APL9"/>